<dbReference type="PANTHER" id="PTHR43179">
    <property type="entry name" value="RHAMNOSYLTRANSFERASE WBBL"/>
    <property type="match status" value="1"/>
</dbReference>
<sequence length="633" mass="70088">MTGSPTQHSRFAFPLFALLEGLEQFSGAMPCDAAAFGPGRIETQGALTVRLDRLFDIFFESYWRRHAGLTEIALRFRLSGTARVDILRRWADRGEEETVATATFQGAGETAEMAVPLNLCQDGESGASYLIAVLHLSEGAQAHDLAWCAAAAPLRDVRLAGVICTFEREDMLARNLARFTEMDGLFHRLFVINQGKPGIGKRMEAHIGAPPSLTMLDQSNLGGAGGFTRGIMESLDHPDITHILLMDDDIDAHPRLLARIATILAYAGAQDCIGGAMLDLYDPGKLFTCGDRLDPARPAILNIVPDEPCDVTTDAGRDFIARHHAPDFNGWWCFAFPVAAVRQCGLPLPLFIRGDDVEFGYRLSRAGFRTLGWAGVAVWHMPFRLKARPWHAFYDRRNMLFLCEAHGLFSRWRLARSAWGSFLNAIVTYDYARAAATVEGISAFNKGAEHLLSWTGEDHAALLRRTRNPSLPERPADASVPAGDPPSPDRAITFKRFLRDLLLPVGRSARVHAVDAREWHPAIRHRPARVLIREQPDGPGIHRGYRWRSVALLSARALGAIGILRWRRRLEPEQIGQLASLASWRHYLSRPERDDNGQPCDKAFASPPDDGIAHSQQSKATSPESCDPTLPKP</sequence>
<dbReference type="InterPro" id="IPR040492">
    <property type="entry name" value="GlfT2_N"/>
</dbReference>
<dbReference type="Pfam" id="PF13641">
    <property type="entry name" value="Glyco_tranf_2_3"/>
    <property type="match status" value="1"/>
</dbReference>
<dbReference type="RefSeq" id="WP_145072571.1">
    <property type="nucleotide sequence ID" value="NZ_JACIIY010000003.1"/>
</dbReference>
<dbReference type="EMBL" id="VLKK01000005">
    <property type="protein sequence ID" value="TWH94351.1"/>
    <property type="molecule type" value="Genomic_DNA"/>
</dbReference>
<comment type="similarity">
    <text evidence="1">Belongs to the glycosyltransferase 2 family.</text>
</comment>
<keyword evidence="2" id="KW-0328">Glycosyltransferase</keyword>
<evidence type="ECO:0000259" key="5">
    <source>
        <dbReference type="Pfam" id="PF17994"/>
    </source>
</evidence>
<feature type="region of interest" description="Disordered" evidence="4">
    <location>
        <begin position="467"/>
        <end position="488"/>
    </location>
</feature>
<feature type="domain" description="Galactofuranosyltransferase GlfT2 N-terminal" evidence="5">
    <location>
        <begin position="48"/>
        <end position="124"/>
    </location>
</feature>
<gene>
    <name evidence="6" type="ORF">IQ35_01592</name>
</gene>
<dbReference type="AlphaFoldDB" id="A0A562KG39"/>
<reference evidence="6 7" key="1">
    <citation type="journal article" date="2015" name="Stand. Genomic Sci.">
        <title>Genomic Encyclopedia of Bacterial and Archaeal Type Strains, Phase III: the genomes of soil and plant-associated and newly described type strains.</title>
        <authorList>
            <person name="Whitman W.B."/>
            <person name="Woyke T."/>
            <person name="Klenk H.P."/>
            <person name="Zhou Y."/>
            <person name="Lilburn T.G."/>
            <person name="Beck B.J."/>
            <person name="De Vos P."/>
            <person name="Vandamme P."/>
            <person name="Eisen J.A."/>
            <person name="Garrity G."/>
            <person name="Hugenholtz P."/>
            <person name="Kyrpides N.C."/>
        </authorList>
    </citation>
    <scope>NUCLEOTIDE SEQUENCE [LARGE SCALE GENOMIC DNA]</scope>
    <source>
        <strain evidence="6 7">CGMCC 1.7748</strain>
    </source>
</reference>
<dbReference type="Proteomes" id="UP000316624">
    <property type="component" value="Unassembled WGS sequence"/>
</dbReference>
<proteinExistence type="inferred from homology"/>
<evidence type="ECO:0000313" key="7">
    <source>
        <dbReference type="Proteomes" id="UP000316624"/>
    </source>
</evidence>
<dbReference type="SUPFAM" id="SSF53448">
    <property type="entry name" value="Nucleotide-diphospho-sugar transferases"/>
    <property type="match status" value="1"/>
</dbReference>
<name>A0A562KG39_SPHWJ</name>
<feature type="region of interest" description="Disordered" evidence="4">
    <location>
        <begin position="590"/>
        <end position="633"/>
    </location>
</feature>
<dbReference type="Pfam" id="PF17994">
    <property type="entry name" value="Glft2_N"/>
    <property type="match status" value="1"/>
</dbReference>
<evidence type="ECO:0000256" key="1">
    <source>
        <dbReference type="ARBA" id="ARBA00006739"/>
    </source>
</evidence>
<evidence type="ECO:0000256" key="3">
    <source>
        <dbReference type="ARBA" id="ARBA00022679"/>
    </source>
</evidence>
<organism evidence="6 7">
    <name type="scientific">Sphingobium wenxiniae (strain DSM 21828 / CGMCC 1.7748 / JZ-1)</name>
    <dbReference type="NCBI Taxonomy" id="595605"/>
    <lineage>
        <taxon>Bacteria</taxon>
        <taxon>Pseudomonadati</taxon>
        <taxon>Pseudomonadota</taxon>
        <taxon>Alphaproteobacteria</taxon>
        <taxon>Sphingomonadales</taxon>
        <taxon>Sphingomonadaceae</taxon>
        <taxon>Sphingobium</taxon>
    </lineage>
</organism>
<protein>
    <submittedName>
        <fullName evidence="6">GT2 family glycosyltransferase</fullName>
    </submittedName>
</protein>
<dbReference type="InterPro" id="IPR029044">
    <property type="entry name" value="Nucleotide-diphossugar_trans"/>
</dbReference>
<evidence type="ECO:0000256" key="4">
    <source>
        <dbReference type="SAM" id="MobiDB-lite"/>
    </source>
</evidence>
<comment type="caution">
    <text evidence="6">The sequence shown here is derived from an EMBL/GenBank/DDBJ whole genome shotgun (WGS) entry which is preliminary data.</text>
</comment>
<dbReference type="PANTHER" id="PTHR43179:SF12">
    <property type="entry name" value="GALACTOFURANOSYLTRANSFERASE GLFT2"/>
    <property type="match status" value="1"/>
</dbReference>
<keyword evidence="3 6" id="KW-0808">Transferase</keyword>
<evidence type="ECO:0000313" key="6">
    <source>
        <dbReference type="EMBL" id="TWH94351.1"/>
    </source>
</evidence>
<dbReference type="Gene3D" id="3.90.550.60">
    <property type="match status" value="1"/>
</dbReference>
<accession>A0A562KG39</accession>
<feature type="compositionally biased region" description="Polar residues" evidence="4">
    <location>
        <begin position="614"/>
        <end position="624"/>
    </location>
</feature>
<evidence type="ECO:0000256" key="2">
    <source>
        <dbReference type="ARBA" id="ARBA00022676"/>
    </source>
</evidence>
<dbReference type="GO" id="GO:0016757">
    <property type="term" value="F:glycosyltransferase activity"/>
    <property type="evidence" value="ECO:0007669"/>
    <property type="project" value="UniProtKB-KW"/>
</dbReference>
<keyword evidence="7" id="KW-1185">Reference proteome</keyword>